<feature type="coiled-coil region" evidence="1">
    <location>
        <begin position="1464"/>
        <end position="1642"/>
    </location>
</feature>
<proteinExistence type="predicted"/>
<evidence type="ECO:0000256" key="1">
    <source>
        <dbReference type="SAM" id="Coils"/>
    </source>
</evidence>
<feature type="coiled-coil region" evidence="1">
    <location>
        <begin position="1164"/>
        <end position="1279"/>
    </location>
</feature>
<feature type="coiled-coil region" evidence="1">
    <location>
        <begin position="2025"/>
        <end position="2052"/>
    </location>
</feature>
<feature type="coiled-coil region" evidence="1">
    <location>
        <begin position="158"/>
        <end position="192"/>
    </location>
</feature>
<feature type="coiled-coil region" evidence="1">
    <location>
        <begin position="1708"/>
        <end position="1788"/>
    </location>
</feature>
<keyword evidence="3" id="KW-1185">Reference proteome</keyword>
<feature type="coiled-coil region" evidence="1">
    <location>
        <begin position="355"/>
        <end position="382"/>
    </location>
</feature>
<protein>
    <submittedName>
        <fullName evidence="2">Uncharacterized protein</fullName>
    </submittedName>
</protein>
<feature type="coiled-coil region" evidence="1">
    <location>
        <begin position="914"/>
        <end position="1136"/>
    </location>
</feature>
<feature type="coiled-coil region" evidence="1">
    <location>
        <begin position="581"/>
        <end position="661"/>
    </location>
</feature>
<dbReference type="PANTHER" id="PTHR23159:SF31">
    <property type="entry name" value="CENTROSOME-ASSOCIATED PROTEIN CEP250 ISOFORM X1"/>
    <property type="match status" value="1"/>
</dbReference>
<feature type="coiled-coil region" evidence="1">
    <location>
        <begin position="1894"/>
        <end position="1962"/>
    </location>
</feature>
<keyword evidence="1" id="KW-0175">Coiled coil</keyword>
<organism evidence="2 3">
    <name type="scientific">Stentor coeruleus</name>
    <dbReference type="NCBI Taxonomy" id="5963"/>
    <lineage>
        <taxon>Eukaryota</taxon>
        <taxon>Sar</taxon>
        <taxon>Alveolata</taxon>
        <taxon>Ciliophora</taxon>
        <taxon>Postciliodesmatophora</taxon>
        <taxon>Heterotrichea</taxon>
        <taxon>Heterotrichida</taxon>
        <taxon>Stentoridae</taxon>
        <taxon>Stentor</taxon>
    </lineage>
</organism>
<name>A0A1R2CDF2_9CILI</name>
<evidence type="ECO:0000313" key="3">
    <source>
        <dbReference type="Proteomes" id="UP000187209"/>
    </source>
</evidence>
<comment type="caution">
    <text evidence="2">The sequence shown here is derived from an EMBL/GenBank/DDBJ whole genome shotgun (WGS) entry which is preliminary data.</text>
</comment>
<accession>A0A1R2CDF2</accession>
<reference evidence="2 3" key="1">
    <citation type="submission" date="2016-11" db="EMBL/GenBank/DDBJ databases">
        <title>The macronuclear genome of Stentor coeruleus: a giant cell with tiny introns.</title>
        <authorList>
            <person name="Slabodnick M."/>
            <person name="Ruby J.G."/>
            <person name="Reiff S.B."/>
            <person name="Swart E.C."/>
            <person name="Gosai S."/>
            <person name="Prabakaran S."/>
            <person name="Witkowska E."/>
            <person name="Larue G.E."/>
            <person name="Fisher S."/>
            <person name="Freeman R.M."/>
            <person name="Gunawardena J."/>
            <person name="Chu W."/>
            <person name="Stover N.A."/>
            <person name="Gregory B.D."/>
            <person name="Nowacki M."/>
            <person name="Derisi J."/>
            <person name="Roy S.W."/>
            <person name="Marshall W.F."/>
            <person name="Sood P."/>
        </authorList>
    </citation>
    <scope>NUCLEOTIDE SEQUENCE [LARGE SCALE GENOMIC DNA]</scope>
    <source>
        <strain evidence="2">WM001</strain>
    </source>
</reference>
<evidence type="ECO:0000313" key="2">
    <source>
        <dbReference type="EMBL" id="OMJ87000.1"/>
    </source>
</evidence>
<dbReference type="OrthoDB" id="327924at2759"/>
<gene>
    <name evidence="2" type="ORF">SteCoe_11399</name>
</gene>
<feature type="coiled-coil region" evidence="1">
    <location>
        <begin position="687"/>
        <end position="780"/>
    </location>
</feature>
<sequence length="2140" mass="252991">MESAYQGRNELGGTCYSDSNRFLTFSKIHLRDRYEEQLADESLRASMIDPRLAKDKMKSNIYKVLTNYSERSSPALVKSLMWREMPNEVTKEYQKIPERTYDYAQVSKTLTKVQSDVFEILKQSKKLDEMSIKTKLWEIFNILSHEIWIKCFKSKHQDNELLQENRQLRNNLDHMEEQMIKLKTQLHEMEIGGIDSEIHLLKAEIRRMKEIGQNLQFELNQKAALVQNQEKELIFFRNEMRNREKDIRGKSAGRKGGHSDDLRGKIFEVTQERNSLIEWKNCFTQYFSNYENSIKKIKDDHQYEKQILQESIDHLQNFIRDKDIKPQAKTTPGFFLQNEREIASRSPDIKSNNNENKFKETIVALKKEKNQLKESLDMIVKDYENVCLNFKAQSGEFERAKKDFEATILRYEKKIKNNIEKKDKEDFDGMVKFEESRRGKKKDIRGRKVEKNNQDMEVDGLKERIQYLESDKKKLEEVINLENIQANLLSEKIIQLTSQLQAQSLQIISLESEKSKLLTKAKELEIVQKTVKSLEFQNSSLQTSVFSLQKDLETMKDLHEKSQSNQINSIKLQTNTSNQELLNQKLKIQHLENEKNSSIQELANLKTNLDIKIQEIHTLENKIILLQDKENEYKENFGKYLDDARENIQKDRNQYKILVMEKDKEKEVLENTIKSLYDLISEREQKIALQERILDDLAKKMNEKNRENEGLMQKIGKLEEQIKKDIFDLEKSKEKEKKLMKFRNQVKKVNEDLAEQMMMTNNLEKQISGLQAALKDAEKITEDKITENIILNDAFLGVKEELQELKLKKQENLHYSEVFIDEIVKISKTESEFARKHEKCEKKVEEISTLSIKDQDDTKVAKIINSDTQTKLEKISFEKAQSIKDIADLNEKVNYLNASLLEKSQETAKVLQNFEILTKKIEFYEEQISSSQEKDEQKKFEMEKLQQKIKFITFENEDLKRKLIEKEVDYAKNFKGYEELRENSQMLEGFEDQIEDLVRRLAEKDKEVDFFKEEHEKLAKELEEKVKENEEIRADMENLMEKDRENEDLVKLVDELREENKEKKENLDRNAIQIRKKDLDLSEKCREMHELNNKINDFKAEILNIKEEVKRLEIENEEGKKEINNFMMKIARLEKVISENKGRIMILEMENIKLNDAAKEYGKILVLEIENEKLNDTLKRKDKEHKKLNTALEEKDKEYEKLKEENYMSISKLNEEKGNYIKSINETNLKLQNIEKANSELKESLDDKEKQLKDYQTIFSQYKENLNSLELNLQESEHQVEYFKEISEKYKNHANSIEQTLLSTQEHFKATIQNKEIAIQTLETHIETLTLTLSSLESTTKPLYSLNCPKLSTGEEIQSLSQESFEELIKKHELELQNKQNQIFELEFSYIECKEREKYAFELLTKHEKENMNLQNKIDTLFQEKNQLNSYIKKLKEDAIAEKNNNNMMKTLEAKENEYFLYRILTLRDNIMKQDNNIRKLEEDIKKSYGKIEEQTQDIADLEEKIKGLNNEIKYKKREIQEIVKEKIRIEKEVCKKDEKIYENTLEIKKSEEIIEFLQEEVNNKENEILALKESIENLNTSLEISMNSYDESIKSLKEDAEKADATIREKEKEVKDMKIVVKSKDAELKRLAEEGRNAENAFQNKIVLLMKDIAAKDEEINKARMHNKILSEAVRKNSENEILIFNSQKEPKKNLNDRIKKSNAINNTRKQEEIDEIKKSLEQEKQSRTNFELKLLSSEKEKNVILAEASQEKELLKSEIEDLTEKLEKLQISNQQANLNIEKLKSKLSDDDLVLKENTDLIIKQAELIKDLEIIEQQKIEFEELFEKEKLIKSKLNDKIARLSIKNRKFKDFEVKRISLQNVNDNYKSTIQSLEGKLIENNRNFELEKRNLCLNKNQEIKNLRANIEELEEELQKKEKIMKELQNITLKDINPSIEIPYHEQLEEKINTLNELLEEFLSMKKLDLPEEFKSNTIVNTIEIMIKHYSESKFINNIEINKANPEIVTIVSPNDTYSEHSHSEHSYKLTVEEVNDLIKRENDLEKENLDLKKKNSLLNEPLTHFENARSSDRFAGKSDTPIENIREIFTLILEKIPLQGGDTEKNIKKLLDILNISKEYKNKITEARGIKKKKKGFMGLFR</sequence>
<dbReference type="EMBL" id="MPUH01000189">
    <property type="protein sequence ID" value="OMJ87000.1"/>
    <property type="molecule type" value="Genomic_DNA"/>
</dbReference>
<dbReference type="Proteomes" id="UP000187209">
    <property type="component" value="Unassembled WGS sequence"/>
</dbReference>
<feature type="coiled-coil region" evidence="1">
    <location>
        <begin position="1319"/>
        <end position="1438"/>
    </location>
</feature>
<dbReference type="PANTHER" id="PTHR23159">
    <property type="entry name" value="CENTROSOMAL PROTEIN 2"/>
    <property type="match status" value="1"/>
</dbReference>